<evidence type="ECO:0000313" key="1">
    <source>
        <dbReference type="EMBL" id="ORZ14465.1"/>
    </source>
</evidence>
<evidence type="ECO:0008006" key="3">
    <source>
        <dbReference type="Google" id="ProtNLM"/>
    </source>
</evidence>
<organism evidence="1 2">
    <name type="scientific">Absidia repens</name>
    <dbReference type="NCBI Taxonomy" id="90262"/>
    <lineage>
        <taxon>Eukaryota</taxon>
        <taxon>Fungi</taxon>
        <taxon>Fungi incertae sedis</taxon>
        <taxon>Mucoromycota</taxon>
        <taxon>Mucoromycotina</taxon>
        <taxon>Mucoromycetes</taxon>
        <taxon>Mucorales</taxon>
        <taxon>Cunninghamellaceae</taxon>
        <taxon>Absidia</taxon>
    </lineage>
</organism>
<dbReference type="OrthoDB" id="2203512at2759"/>
<proteinExistence type="predicted"/>
<dbReference type="EMBL" id="MCGE01000014">
    <property type="protein sequence ID" value="ORZ14465.1"/>
    <property type="molecule type" value="Genomic_DNA"/>
</dbReference>
<keyword evidence="2" id="KW-1185">Reference proteome</keyword>
<dbReference type="AlphaFoldDB" id="A0A1X2IEN2"/>
<sequence>MLQYLPTEIILSIASHATPETKGTIAQTCHTCYSAIVPLLWRYLPLKAIENVDGVVNRLIRNNWIARATQFVHAITLTSDSVSHNTLEEIQTLIGAMESGYPYILDGHPGAPPFEPSILPAKTKAVKKSFGDAVLELIHHFPRTSYFTFDYYLALPYLLTSQSTSLDDTTAITTTTTTSFNGSLTISHYRPNQIQDLLLLLAPFTQLTELSIQAQEALSYSDDKDAWSVGDADMLQLSEISMDQLEKLTIIGVDDHVELDVYRTLIESKPRLKSLTLKWRYRPKNVYILALENLVDKFLGWQFNRIEADNRYIFCLTRS</sequence>
<comment type="caution">
    <text evidence="1">The sequence shown here is derived from an EMBL/GenBank/DDBJ whole genome shotgun (WGS) entry which is preliminary data.</text>
</comment>
<dbReference type="Proteomes" id="UP000193560">
    <property type="component" value="Unassembled WGS sequence"/>
</dbReference>
<dbReference type="SUPFAM" id="SSF81383">
    <property type="entry name" value="F-box domain"/>
    <property type="match status" value="1"/>
</dbReference>
<reference evidence="1 2" key="1">
    <citation type="submission" date="2016-07" db="EMBL/GenBank/DDBJ databases">
        <title>Pervasive Adenine N6-methylation of Active Genes in Fungi.</title>
        <authorList>
            <consortium name="DOE Joint Genome Institute"/>
            <person name="Mondo S.J."/>
            <person name="Dannebaum R.O."/>
            <person name="Kuo R.C."/>
            <person name="Labutti K."/>
            <person name="Haridas S."/>
            <person name="Kuo A."/>
            <person name="Salamov A."/>
            <person name="Ahrendt S.R."/>
            <person name="Lipzen A."/>
            <person name="Sullivan W."/>
            <person name="Andreopoulos W.B."/>
            <person name="Clum A."/>
            <person name="Lindquist E."/>
            <person name="Daum C."/>
            <person name="Ramamoorthy G.K."/>
            <person name="Gryganskyi A."/>
            <person name="Culley D."/>
            <person name="Magnuson J.K."/>
            <person name="James T.Y."/>
            <person name="O'Malley M.A."/>
            <person name="Stajich J.E."/>
            <person name="Spatafora J.W."/>
            <person name="Visel A."/>
            <person name="Grigoriev I.V."/>
        </authorList>
    </citation>
    <scope>NUCLEOTIDE SEQUENCE [LARGE SCALE GENOMIC DNA]</scope>
    <source>
        <strain evidence="1 2">NRRL 1336</strain>
    </source>
</reference>
<name>A0A1X2IEN2_9FUNG</name>
<evidence type="ECO:0000313" key="2">
    <source>
        <dbReference type="Proteomes" id="UP000193560"/>
    </source>
</evidence>
<gene>
    <name evidence="1" type="ORF">BCR42DRAFT_416976</name>
</gene>
<accession>A0A1X2IEN2</accession>
<protein>
    <recommendedName>
        <fullName evidence="3">F-box domain-containing protein</fullName>
    </recommendedName>
</protein>
<dbReference type="InterPro" id="IPR036047">
    <property type="entry name" value="F-box-like_dom_sf"/>
</dbReference>